<accession>A0AA40ATF7</accession>
<keyword evidence="2" id="KW-1185">Reference proteome</keyword>
<comment type="caution">
    <text evidence="1">The sequence shown here is derived from an EMBL/GenBank/DDBJ whole genome shotgun (WGS) entry which is preliminary data.</text>
</comment>
<dbReference type="RefSeq" id="XP_060297613.1">
    <property type="nucleotide sequence ID" value="XM_060433682.1"/>
</dbReference>
<protein>
    <submittedName>
        <fullName evidence="1">Uncharacterized protein</fullName>
    </submittedName>
</protein>
<reference evidence="1" key="1">
    <citation type="submission" date="2023-06" db="EMBL/GenBank/DDBJ databases">
        <title>Genome-scale phylogeny and comparative genomics of the fungal order Sordariales.</title>
        <authorList>
            <consortium name="Lawrence Berkeley National Laboratory"/>
            <person name="Hensen N."/>
            <person name="Bonometti L."/>
            <person name="Westerberg I."/>
            <person name="Brannstrom I.O."/>
            <person name="Guillou S."/>
            <person name="Cros-Aarteil S."/>
            <person name="Calhoun S."/>
            <person name="Haridas S."/>
            <person name="Kuo A."/>
            <person name="Mondo S."/>
            <person name="Pangilinan J."/>
            <person name="Riley R."/>
            <person name="LaButti K."/>
            <person name="Andreopoulos B."/>
            <person name="Lipzen A."/>
            <person name="Chen C."/>
            <person name="Yanf M."/>
            <person name="Daum C."/>
            <person name="Ng V."/>
            <person name="Clum A."/>
            <person name="Steindorff A."/>
            <person name="Ohm R."/>
            <person name="Martin F."/>
            <person name="Silar P."/>
            <person name="Natvig D."/>
            <person name="Lalanne C."/>
            <person name="Gautier V."/>
            <person name="Ament-velasquez S.L."/>
            <person name="Kruys A."/>
            <person name="Hutchinson M.I."/>
            <person name="Powell A.J."/>
            <person name="Barry K."/>
            <person name="Miller A.N."/>
            <person name="Grigoriev I.V."/>
            <person name="Debuchy R."/>
            <person name="Gladieux P."/>
            <person name="Thoren M.H."/>
            <person name="Johannesson H."/>
        </authorList>
    </citation>
    <scope>NUCLEOTIDE SEQUENCE</scope>
    <source>
        <strain evidence="1">SMH2392-1A</strain>
    </source>
</reference>
<evidence type="ECO:0000313" key="2">
    <source>
        <dbReference type="Proteomes" id="UP001172101"/>
    </source>
</evidence>
<dbReference type="EMBL" id="JAUIRO010000003">
    <property type="protein sequence ID" value="KAK0721689.1"/>
    <property type="molecule type" value="Genomic_DNA"/>
</dbReference>
<name>A0AA40ATF7_9PEZI</name>
<dbReference type="InterPro" id="IPR011990">
    <property type="entry name" value="TPR-like_helical_dom_sf"/>
</dbReference>
<sequence length="139" mass="15920">MDDLDKAIQAARLRVDTTPEDYADRAQQLGHLGMLLADRHYYETESMADLDDAIQFQRQSINLTQKDLRQPKDLSDLGGLLFHRYQITGELAKLDEAIRLETGILSDTLDGIEQAMYWNGLGILFYARYRGIRARADIE</sequence>
<proteinExistence type="predicted"/>
<dbReference type="GeneID" id="85316952"/>
<gene>
    <name evidence="1" type="ORF">B0T26DRAFT_191114</name>
</gene>
<organism evidence="1 2">
    <name type="scientific">Lasiosphaeria miniovina</name>
    <dbReference type="NCBI Taxonomy" id="1954250"/>
    <lineage>
        <taxon>Eukaryota</taxon>
        <taxon>Fungi</taxon>
        <taxon>Dikarya</taxon>
        <taxon>Ascomycota</taxon>
        <taxon>Pezizomycotina</taxon>
        <taxon>Sordariomycetes</taxon>
        <taxon>Sordariomycetidae</taxon>
        <taxon>Sordariales</taxon>
        <taxon>Lasiosphaeriaceae</taxon>
        <taxon>Lasiosphaeria</taxon>
    </lineage>
</organism>
<dbReference type="Gene3D" id="1.25.40.10">
    <property type="entry name" value="Tetratricopeptide repeat domain"/>
    <property type="match status" value="1"/>
</dbReference>
<evidence type="ECO:0000313" key="1">
    <source>
        <dbReference type="EMBL" id="KAK0721689.1"/>
    </source>
</evidence>
<dbReference type="Proteomes" id="UP001172101">
    <property type="component" value="Unassembled WGS sequence"/>
</dbReference>
<dbReference type="AlphaFoldDB" id="A0AA40ATF7"/>